<evidence type="ECO:0000313" key="11">
    <source>
        <dbReference type="EMBL" id="AKV81833.1"/>
    </source>
</evidence>
<comment type="subcellular location">
    <subcellularLocation>
        <location evidence="1">Cell membrane</location>
        <topology evidence="1">Multi-pass membrane protein</topology>
    </subcellularLocation>
</comment>
<dbReference type="Proteomes" id="UP000068832">
    <property type="component" value="Chromosome"/>
</dbReference>
<evidence type="ECO:0000313" key="13">
    <source>
        <dbReference type="Proteomes" id="UP000029084"/>
    </source>
</evidence>
<dbReference type="GeneID" id="91756720"/>
<evidence type="ECO:0000256" key="6">
    <source>
        <dbReference type="SAM" id="Phobius"/>
    </source>
</evidence>
<dbReference type="EMBL" id="CP012174">
    <property type="protein sequence ID" value="AKV79588.1"/>
    <property type="molecule type" value="Genomic_DNA"/>
</dbReference>
<dbReference type="Proteomes" id="UP000029084">
    <property type="component" value="Chromosome"/>
</dbReference>
<evidence type="ECO:0000313" key="8">
    <source>
        <dbReference type="EMBL" id="AKV75099.1"/>
    </source>
</evidence>
<keyword evidence="5 6" id="KW-0472">Membrane</keyword>
<reference evidence="7 13" key="1">
    <citation type="journal article" date="2014" name="J. Bacteriol.">
        <title>Role of an Archaeal PitA Transporter in the Copper and Arsenic Resistance of Metallosphaera sedula, an Extreme Thermoacidophile.</title>
        <authorList>
            <person name="McCarthy S."/>
            <person name="Ai C."/>
            <person name="Wheaton G."/>
            <person name="Tevatia R."/>
            <person name="Eckrich V."/>
            <person name="Kelly R."/>
            <person name="Blum P."/>
        </authorList>
    </citation>
    <scope>NUCLEOTIDE SEQUENCE [LARGE SCALE GENOMIC DNA]</scope>
    <source>
        <strain evidence="7 13">CuR1</strain>
    </source>
</reference>
<evidence type="ECO:0000313" key="12">
    <source>
        <dbReference type="EMBL" id="AKV84068.1"/>
    </source>
</evidence>
<proteinExistence type="predicted"/>
<evidence type="ECO:0000256" key="4">
    <source>
        <dbReference type="ARBA" id="ARBA00022989"/>
    </source>
</evidence>
<evidence type="ECO:0000256" key="5">
    <source>
        <dbReference type="ARBA" id="ARBA00023136"/>
    </source>
</evidence>
<accession>A0A088E8E9</accession>
<dbReference type="PATRIC" id="fig|43687.5.peg.2334"/>
<gene>
    <name evidence="7" type="ORF">HA72_2176</name>
    <name evidence="8" type="ORF">MsedA_2228</name>
    <name evidence="9" type="ORF">MsedB_2230</name>
    <name evidence="10" type="ORF">MsedC_2228</name>
    <name evidence="11" type="ORF">MsedD_2229</name>
    <name evidence="12" type="ORF">MsedE_2231</name>
</gene>
<dbReference type="EMBL" id="CP012172">
    <property type="protein sequence ID" value="AKV75099.1"/>
    <property type="molecule type" value="Genomic_DNA"/>
</dbReference>
<keyword evidence="4 6" id="KW-1133">Transmembrane helix</keyword>
<dbReference type="Pfam" id="PF01810">
    <property type="entry name" value="LysE"/>
    <property type="match status" value="1"/>
</dbReference>
<dbReference type="EMBL" id="CP008822">
    <property type="protein sequence ID" value="AIM28298.1"/>
    <property type="molecule type" value="Genomic_DNA"/>
</dbReference>
<dbReference type="EMBL" id="CP012173">
    <property type="protein sequence ID" value="AKV77337.1"/>
    <property type="molecule type" value="Genomic_DNA"/>
</dbReference>
<dbReference type="Proteomes" id="UP000056255">
    <property type="component" value="Chromosome"/>
</dbReference>
<keyword evidence="2" id="KW-1003">Cell membrane</keyword>
<evidence type="ECO:0000256" key="2">
    <source>
        <dbReference type="ARBA" id="ARBA00022475"/>
    </source>
</evidence>
<feature type="transmembrane region" description="Helical" evidence="6">
    <location>
        <begin position="41"/>
        <end position="62"/>
    </location>
</feature>
<dbReference type="PANTHER" id="PTHR38825">
    <property type="entry name" value="LYSINE EXPORTER PROTEIN (LYSE/YGGA)"/>
    <property type="match status" value="1"/>
</dbReference>
<keyword evidence="3 6" id="KW-0812">Transmembrane</keyword>
<organism evidence="7 13">
    <name type="scientific">Metallosphaera sedula</name>
    <dbReference type="NCBI Taxonomy" id="43687"/>
    <lineage>
        <taxon>Archaea</taxon>
        <taxon>Thermoproteota</taxon>
        <taxon>Thermoprotei</taxon>
        <taxon>Sulfolobales</taxon>
        <taxon>Sulfolobaceae</taxon>
        <taxon>Metallosphaera</taxon>
    </lineage>
</organism>
<dbReference type="GO" id="GO:0005886">
    <property type="term" value="C:plasma membrane"/>
    <property type="evidence" value="ECO:0007669"/>
    <property type="project" value="UniProtKB-SubCell"/>
</dbReference>
<evidence type="ECO:0000313" key="17">
    <source>
        <dbReference type="Proteomes" id="UP000062475"/>
    </source>
</evidence>
<reference evidence="15 16" key="2">
    <citation type="journal article" date="2015" name="Genome Announc.">
        <title>Complete Genome Sequences of Evolved Arsenate-Resistant Metallosphaera sedula Strains.</title>
        <authorList>
            <person name="Ai C."/>
            <person name="McCarthy S."/>
            <person name="Schackwitz W."/>
            <person name="Martin J."/>
            <person name="Lipzen A."/>
            <person name="Blum P."/>
        </authorList>
    </citation>
    <scope>NUCLEOTIDE SEQUENCE [LARGE SCALE GENOMIC DNA]</scope>
    <source>
        <strain evidence="10 16">ARS120-1</strain>
        <strain evidence="11 15">ARS120-2</strain>
        <strain evidence="8 18">ARS50-1</strain>
        <strain evidence="9 17">ARS50-2</strain>
    </source>
</reference>
<evidence type="ECO:0000256" key="1">
    <source>
        <dbReference type="ARBA" id="ARBA00004651"/>
    </source>
</evidence>
<feature type="transmembrane region" description="Helical" evidence="6">
    <location>
        <begin position="128"/>
        <end position="152"/>
    </location>
</feature>
<dbReference type="InterPro" id="IPR001123">
    <property type="entry name" value="LeuE-type"/>
</dbReference>
<evidence type="ECO:0000313" key="14">
    <source>
        <dbReference type="Proteomes" id="UP000056255"/>
    </source>
</evidence>
<evidence type="ECO:0000313" key="7">
    <source>
        <dbReference type="EMBL" id="AIM28298.1"/>
    </source>
</evidence>
<dbReference type="AlphaFoldDB" id="A0A088E8E9"/>
<evidence type="ECO:0000256" key="3">
    <source>
        <dbReference type="ARBA" id="ARBA00022692"/>
    </source>
</evidence>
<feature type="transmembrane region" description="Helical" evidence="6">
    <location>
        <begin position="69"/>
        <end position="87"/>
    </location>
</feature>
<evidence type="ECO:0000313" key="9">
    <source>
        <dbReference type="EMBL" id="AKV77337.1"/>
    </source>
</evidence>
<evidence type="ECO:0000313" key="15">
    <source>
        <dbReference type="Proteomes" id="UP000061362"/>
    </source>
</evidence>
<evidence type="ECO:0000313" key="18">
    <source>
        <dbReference type="Proteomes" id="UP000068832"/>
    </source>
</evidence>
<name>A0A088E8E9_9CREN</name>
<dbReference type="PANTHER" id="PTHR38825:SF2">
    <property type="entry name" value="LYSINE TRANSPORTER LYSE"/>
    <property type="match status" value="1"/>
</dbReference>
<evidence type="ECO:0000313" key="16">
    <source>
        <dbReference type="Proteomes" id="UP000062398"/>
    </source>
</evidence>
<sequence precursor="true">MNALLVIFGLALGLSLAAPPGPVNSMIASESLRSKLHGVSVGLGAMTADLVFFILTLVFGDFLPRDVRYIFYLIGGALMIWLAFGVMKSTLSNRTTRANYLTGLTMGLTNPFQITWWLTSGLFMVQEFGILVIPGFFGGIVIWITLFPFLVNKFGKRIARAIKIASFVILLGFGIYILVQGALLITQIL</sequence>
<dbReference type="GO" id="GO:0006865">
    <property type="term" value="P:amino acid transport"/>
    <property type="evidence" value="ECO:0007669"/>
    <property type="project" value="InterPro"/>
</dbReference>
<feature type="transmembrane region" description="Helical" evidence="6">
    <location>
        <begin position="164"/>
        <end position="185"/>
    </location>
</feature>
<dbReference type="EMBL" id="CP012175">
    <property type="protein sequence ID" value="AKV81833.1"/>
    <property type="molecule type" value="Genomic_DNA"/>
</dbReference>
<reference evidence="12 14" key="3">
    <citation type="submission" date="2015-07" db="EMBL/GenBank/DDBJ databases">
        <title>Physiological, transcriptional responses and genome re-sequencing of acid resistant extremely thermoacidophilic Metallosphaera sedula SARC-M1.</title>
        <authorList>
            <person name="Ai C."/>
            <person name="McCarthy S."/>
            <person name="Eckrich V."/>
            <person name="Rudrappa D."/>
            <person name="Qiu G."/>
            <person name="Blum P."/>
        </authorList>
    </citation>
    <scope>NUCLEOTIDE SEQUENCE [LARGE SCALE GENOMIC DNA]</scope>
    <source>
        <strain evidence="12 14">SARC-M1</strain>
    </source>
</reference>
<dbReference type="Proteomes" id="UP000061362">
    <property type="component" value="Chromosome"/>
</dbReference>
<dbReference type="Proteomes" id="UP000062398">
    <property type="component" value="Chromosome"/>
</dbReference>
<dbReference type="RefSeq" id="WP_012022102.1">
    <property type="nucleotide sequence ID" value="NZ_AP019770.1"/>
</dbReference>
<evidence type="ECO:0000313" key="10">
    <source>
        <dbReference type="EMBL" id="AKV79588.1"/>
    </source>
</evidence>
<protein>
    <submittedName>
        <fullName evidence="7">Lysine exporter protein (LYSE/YGGA)</fullName>
    </submittedName>
    <submittedName>
        <fullName evidence="8">Lysine transporter LysE</fullName>
    </submittedName>
</protein>
<dbReference type="EMBL" id="CP012176">
    <property type="protein sequence ID" value="AKV84068.1"/>
    <property type="molecule type" value="Genomic_DNA"/>
</dbReference>
<dbReference type="OMA" id="APPGPMN"/>
<dbReference type="Proteomes" id="UP000062475">
    <property type="component" value="Chromosome"/>
</dbReference>